<organism evidence="13 14">
    <name type="scientific">Terrimonas ginsenosidimutans</name>
    <dbReference type="NCBI Taxonomy" id="2908004"/>
    <lineage>
        <taxon>Bacteria</taxon>
        <taxon>Pseudomonadati</taxon>
        <taxon>Bacteroidota</taxon>
        <taxon>Chitinophagia</taxon>
        <taxon>Chitinophagales</taxon>
        <taxon>Chitinophagaceae</taxon>
        <taxon>Terrimonas</taxon>
    </lineage>
</organism>
<sequence>MQLHTILRALAFACLLFSYVQVSASGHPGQGITLSVTQEKMEKVFKEIESQVDVSFVYTRETLMRAKPVTISVKGEQLDRILPALFRDQPVSYLVDGSYIIIRAIVAVKDTTPVVSSFKGKLINEAGNAIAGATVQVKGTASITSSDNNGAFSLRDLSPNATLLITGAELEPMEIKVGNETFMTITLKPKVNELDQVLVMAYGETTRRLNTGSIGKVSAEEIQRQPVSNPLAALHGRVPGVIVTQSSGVPGAHVKIEIRGQNSITQGSDPLFVIDGIPFGPNNNIVNQISSVAGRGTAVNPGGLSPFNSINPGDIESIEILKDADATSIYGSRGANGVVLITTKKGKAGKTQVTVNAFSGFSKLTRVMPMLNTQQYVMMRKEAFANDGIVMDAINAPEIVLWDTTRYTDLNKVLMGHTPRVNDIQLAVSGGNQFNQFILRTAYHRETTPFPGDMFQHRSSVHFNFNHTSADNRFKLLLNTGYSADINNLVNSSLPNYTSLQPNLPALYTATGELNWFDQGVMFENPMAYLYREYRSVTSTLLANTVISYRLIGDLSLRALAGYNSIDIGEQDIIPKRAFAPGSPIAGSTQLSDQRINSWSIEPQVEWIKKAGNLKLTFLGGMTVQTMTSTGLFMTGAGFASDALIKDVRSASSVTANNSVSEYRYLAGFARINFNVSDKYLLNLSGRRDGSTRFGPGNRYANFGAVGAAWVFSKDLDPGIIPGLSFGKLRASYGTTGNDQIGNYQFLDTWSPISGGFQGSLALRPTRLYNPDYNWEINKKAEIALELGFFKDRLLLSAAYFRNRSDNQLINYNISSQTGFASTIKNFPAVVQNTGVEISFTATIYQTPELRWSVNSNISFPDNKLVEFPGIENTSYASQLEVGRPLRLIKSFEFLGVNPQTGVYHFTDVNLDGLFNSLDRKYLGSLVPKYTGGISQQLAYREFQLDVFFMFVRQTGRNFRAYGAVIPGDVLNQPAYVLNRWQKPGDITDVQKFSSDFSSDAYKILSTLNSSSGVYGDASFWRLKNLSLSYSFPRAWLAKIKASQCRLFLQGQNLLTFTSFLGSDPENQALYGTLPLMKTFTGGIQVTF</sequence>
<proteinExistence type="inferred from homology"/>
<dbReference type="SUPFAM" id="SSF56935">
    <property type="entry name" value="Porins"/>
    <property type="match status" value="1"/>
</dbReference>
<comment type="subcellular location">
    <subcellularLocation>
        <location evidence="1 8">Cell outer membrane</location>
        <topology evidence="1 8">Multi-pass membrane protein</topology>
    </subcellularLocation>
</comment>
<evidence type="ECO:0000256" key="1">
    <source>
        <dbReference type="ARBA" id="ARBA00004571"/>
    </source>
</evidence>
<evidence type="ECO:0000313" key="14">
    <source>
        <dbReference type="Proteomes" id="UP001165367"/>
    </source>
</evidence>
<gene>
    <name evidence="13" type="ORF">LZZ85_02510</name>
</gene>
<evidence type="ECO:0000256" key="3">
    <source>
        <dbReference type="ARBA" id="ARBA00022452"/>
    </source>
</evidence>
<protein>
    <submittedName>
        <fullName evidence="13">SusC/RagA family TonB-linked outer membrane protein</fullName>
    </submittedName>
</protein>
<dbReference type="NCBIfam" id="TIGR04056">
    <property type="entry name" value="OMP_RagA_SusC"/>
    <property type="match status" value="1"/>
</dbReference>
<dbReference type="Gene3D" id="2.170.130.10">
    <property type="entry name" value="TonB-dependent receptor, plug domain"/>
    <property type="match status" value="1"/>
</dbReference>
<evidence type="ECO:0000256" key="4">
    <source>
        <dbReference type="ARBA" id="ARBA00022692"/>
    </source>
</evidence>
<evidence type="ECO:0000313" key="13">
    <source>
        <dbReference type="EMBL" id="MCG2613127.1"/>
    </source>
</evidence>
<dbReference type="InterPro" id="IPR023997">
    <property type="entry name" value="TonB-dep_OMP_SusC/RagA_CS"/>
</dbReference>
<dbReference type="InterPro" id="IPR036942">
    <property type="entry name" value="Beta-barrel_TonB_sf"/>
</dbReference>
<accession>A0ABS9KLD8</accession>
<dbReference type="EMBL" id="JAKLTR010000001">
    <property type="protein sequence ID" value="MCG2613127.1"/>
    <property type="molecule type" value="Genomic_DNA"/>
</dbReference>
<keyword evidence="6 8" id="KW-0472">Membrane</keyword>
<evidence type="ECO:0000256" key="6">
    <source>
        <dbReference type="ARBA" id="ARBA00023136"/>
    </source>
</evidence>
<keyword evidence="14" id="KW-1185">Reference proteome</keyword>
<evidence type="ECO:0000256" key="2">
    <source>
        <dbReference type="ARBA" id="ARBA00022448"/>
    </source>
</evidence>
<evidence type="ECO:0000259" key="12">
    <source>
        <dbReference type="Pfam" id="PF07715"/>
    </source>
</evidence>
<dbReference type="Pfam" id="PF13715">
    <property type="entry name" value="CarbopepD_reg_2"/>
    <property type="match status" value="1"/>
</dbReference>
<reference evidence="13" key="1">
    <citation type="submission" date="2022-01" db="EMBL/GenBank/DDBJ databases">
        <authorList>
            <person name="Jo J.-H."/>
            <person name="Im W.-T."/>
        </authorList>
    </citation>
    <scope>NUCLEOTIDE SEQUENCE</scope>
    <source>
        <strain evidence="13">NA20</strain>
    </source>
</reference>
<dbReference type="Gene3D" id="2.40.170.20">
    <property type="entry name" value="TonB-dependent receptor, beta-barrel domain"/>
    <property type="match status" value="1"/>
</dbReference>
<keyword evidence="4 8" id="KW-0812">Transmembrane</keyword>
<comment type="similarity">
    <text evidence="8 9">Belongs to the TonB-dependent receptor family.</text>
</comment>
<dbReference type="InterPro" id="IPR037066">
    <property type="entry name" value="Plug_dom_sf"/>
</dbReference>
<evidence type="ECO:0000256" key="7">
    <source>
        <dbReference type="ARBA" id="ARBA00023237"/>
    </source>
</evidence>
<evidence type="ECO:0000259" key="11">
    <source>
        <dbReference type="Pfam" id="PF00593"/>
    </source>
</evidence>
<dbReference type="InterPro" id="IPR023996">
    <property type="entry name" value="TonB-dep_OMP_SusC/RagA"/>
</dbReference>
<name>A0ABS9KLD8_9BACT</name>
<dbReference type="NCBIfam" id="TIGR04057">
    <property type="entry name" value="SusC_RagA_signa"/>
    <property type="match status" value="1"/>
</dbReference>
<dbReference type="InterPro" id="IPR000531">
    <property type="entry name" value="Beta-barrel_TonB"/>
</dbReference>
<keyword evidence="7 8" id="KW-0998">Cell outer membrane</keyword>
<keyword evidence="3 8" id="KW-1134">Transmembrane beta strand</keyword>
<evidence type="ECO:0000256" key="9">
    <source>
        <dbReference type="RuleBase" id="RU003357"/>
    </source>
</evidence>
<keyword evidence="10" id="KW-0732">Signal</keyword>
<feature type="chain" id="PRO_5047331825" evidence="10">
    <location>
        <begin position="25"/>
        <end position="1088"/>
    </location>
</feature>
<evidence type="ECO:0000256" key="8">
    <source>
        <dbReference type="PROSITE-ProRule" id="PRU01360"/>
    </source>
</evidence>
<dbReference type="PROSITE" id="PS52016">
    <property type="entry name" value="TONB_DEPENDENT_REC_3"/>
    <property type="match status" value="1"/>
</dbReference>
<feature type="signal peptide" evidence="10">
    <location>
        <begin position="1"/>
        <end position="24"/>
    </location>
</feature>
<dbReference type="InterPro" id="IPR039426">
    <property type="entry name" value="TonB-dep_rcpt-like"/>
</dbReference>
<evidence type="ECO:0000256" key="10">
    <source>
        <dbReference type="SAM" id="SignalP"/>
    </source>
</evidence>
<dbReference type="SUPFAM" id="SSF49464">
    <property type="entry name" value="Carboxypeptidase regulatory domain-like"/>
    <property type="match status" value="1"/>
</dbReference>
<dbReference type="Pfam" id="PF07715">
    <property type="entry name" value="Plug"/>
    <property type="match status" value="1"/>
</dbReference>
<evidence type="ECO:0000256" key="5">
    <source>
        <dbReference type="ARBA" id="ARBA00023077"/>
    </source>
</evidence>
<keyword evidence="5 9" id="KW-0798">TonB box</keyword>
<keyword evidence="2 8" id="KW-0813">Transport</keyword>
<dbReference type="RefSeq" id="WP_237868352.1">
    <property type="nucleotide sequence ID" value="NZ_JAKLTR010000001.1"/>
</dbReference>
<comment type="caution">
    <text evidence="13">The sequence shown here is derived from an EMBL/GenBank/DDBJ whole genome shotgun (WGS) entry which is preliminary data.</text>
</comment>
<dbReference type="InterPro" id="IPR008969">
    <property type="entry name" value="CarboxyPept-like_regulatory"/>
</dbReference>
<feature type="domain" description="TonB-dependent receptor-like beta-barrel" evidence="11">
    <location>
        <begin position="483"/>
        <end position="1054"/>
    </location>
</feature>
<dbReference type="InterPro" id="IPR012910">
    <property type="entry name" value="Plug_dom"/>
</dbReference>
<dbReference type="Pfam" id="PF00593">
    <property type="entry name" value="TonB_dep_Rec_b-barrel"/>
    <property type="match status" value="1"/>
</dbReference>
<feature type="domain" description="TonB-dependent receptor plug" evidence="12">
    <location>
        <begin position="210"/>
        <end position="338"/>
    </location>
</feature>
<dbReference type="Proteomes" id="UP001165367">
    <property type="component" value="Unassembled WGS sequence"/>
</dbReference>